<reference evidence="1 2" key="1">
    <citation type="submission" date="2017-03" db="EMBL/GenBank/DDBJ databases">
        <authorList>
            <person name="Afonso C.L."/>
            <person name="Miller P.J."/>
            <person name="Scott M.A."/>
            <person name="Spackman E."/>
            <person name="Goraichik I."/>
            <person name="Dimitrov K.M."/>
            <person name="Suarez D.L."/>
            <person name="Swayne D.E."/>
        </authorList>
    </citation>
    <scope>NUCLEOTIDE SEQUENCE [LARGE SCALE GENOMIC DNA]</scope>
    <source>
        <strain evidence="1 2">CECT 7971</strain>
    </source>
</reference>
<dbReference type="AlphaFoldDB" id="A0A1Y5T8L3"/>
<accession>A0A1Y5T8L3</accession>
<dbReference type="Proteomes" id="UP000193307">
    <property type="component" value="Unassembled WGS sequence"/>
</dbReference>
<dbReference type="OrthoDB" id="123525at2"/>
<proteinExistence type="predicted"/>
<dbReference type="STRING" id="658057.SAMN04488032_109143"/>
<evidence type="ECO:0000313" key="1">
    <source>
        <dbReference type="EMBL" id="SLN54768.1"/>
    </source>
</evidence>
<name>A0A1Y5T8L3_9RHOB</name>
<dbReference type="RefSeq" id="WP_085849938.1">
    <property type="nucleotide sequence ID" value="NZ_FNZV01000009.1"/>
</dbReference>
<protein>
    <submittedName>
        <fullName evidence="1">Uncharacterized protein</fullName>
    </submittedName>
</protein>
<organism evidence="1 2">
    <name type="scientific">Pacificibacter marinus</name>
    <dbReference type="NCBI Taxonomy" id="658057"/>
    <lineage>
        <taxon>Bacteria</taxon>
        <taxon>Pseudomonadati</taxon>
        <taxon>Pseudomonadota</taxon>
        <taxon>Alphaproteobacteria</taxon>
        <taxon>Rhodobacterales</taxon>
        <taxon>Roseobacteraceae</taxon>
        <taxon>Pacificibacter</taxon>
    </lineage>
</organism>
<sequence>MKINLTVIASDEPRRLTKHITLQNKELITEAGGYMTRGTYAVRQLETLEDFSEILASLRSNEALVYGVPKGAAAGVVVTKSALENMPEDKRQGHIARSNDCFEWSSGPGIFMIDIDPPKQGSALTKEDAIASVRSVAPELRNVPMLWFPSSSSYIFADDGSEQSGLRGQRLYVPVLDARKIPELADALWKRAWASGHGSILVSKAGQILKRTFFDKSVYQPSRLDFAAGASTGKGIIQKRGMPELVE</sequence>
<keyword evidence="2" id="KW-1185">Reference proteome</keyword>
<evidence type="ECO:0000313" key="2">
    <source>
        <dbReference type="Proteomes" id="UP000193307"/>
    </source>
</evidence>
<dbReference type="EMBL" id="FWFW01000009">
    <property type="protein sequence ID" value="SLN54768.1"/>
    <property type="molecule type" value="Genomic_DNA"/>
</dbReference>
<gene>
    <name evidence="1" type="ORF">PAM7971_02834</name>
</gene>